<dbReference type="InterPro" id="IPR014284">
    <property type="entry name" value="RNA_pol_sigma-70_dom"/>
</dbReference>
<feature type="domain" description="RNA polymerase sigma-70 ECF-like HTH" evidence="5">
    <location>
        <begin position="6"/>
        <end position="183"/>
    </location>
</feature>
<sequence length="184" mass="20959">MTDVALTELIHRWTHGDAGALDALLPFVYADLRRLADQQLRSNHGHDTLQPTALIHDVFLRFLGNSPPQFVDRKHFFTTAAKTMRQILIDRLRAQQRDKRGGDWQRVPFLEALALPIDQDVDLFALDQALSELQKLDARVAEVIELRYFGGLEVAEVAALLGVDERTVYRDFAMARAWLRQALA</sequence>
<dbReference type="RefSeq" id="WP_106890553.1">
    <property type="nucleotide sequence ID" value="NZ_CP027860.1"/>
</dbReference>
<evidence type="ECO:0000256" key="1">
    <source>
        <dbReference type="ARBA" id="ARBA00010641"/>
    </source>
</evidence>
<evidence type="ECO:0000313" key="6">
    <source>
        <dbReference type="EMBL" id="AVP96625.1"/>
    </source>
</evidence>
<reference evidence="6 7" key="1">
    <citation type="submission" date="2018-03" db="EMBL/GenBank/DDBJ databases">
        <title>Ahniella affigens gen. nov., sp. nov., a gammaproteobacterium isolated from sandy soil near a stream.</title>
        <authorList>
            <person name="Ko Y."/>
            <person name="Kim J.-H."/>
        </authorList>
    </citation>
    <scope>NUCLEOTIDE SEQUENCE [LARGE SCALE GENOMIC DNA]</scope>
    <source>
        <strain evidence="6 7">D13</strain>
    </source>
</reference>
<keyword evidence="2" id="KW-0805">Transcription regulation</keyword>
<dbReference type="GO" id="GO:0006352">
    <property type="term" value="P:DNA-templated transcription initiation"/>
    <property type="evidence" value="ECO:0007669"/>
    <property type="project" value="InterPro"/>
</dbReference>
<dbReference type="Gene3D" id="1.10.1740.10">
    <property type="match status" value="1"/>
</dbReference>
<keyword evidence="3" id="KW-0731">Sigma factor</keyword>
<evidence type="ECO:0000259" key="5">
    <source>
        <dbReference type="Pfam" id="PF07638"/>
    </source>
</evidence>
<dbReference type="InterPro" id="IPR039425">
    <property type="entry name" value="RNA_pol_sigma-70-like"/>
</dbReference>
<keyword evidence="4" id="KW-0804">Transcription</keyword>
<evidence type="ECO:0000256" key="4">
    <source>
        <dbReference type="ARBA" id="ARBA00023163"/>
    </source>
</evidence>
<gene>
    <name evidence="6" type="ORF">C7S18_05150</name>
</gene>
<comment type="similarity">
    <text evidence="1">Belongs to the sigma-70 factor family. ECF subfamily.</text>
</comment>
<dbReference type="GO" id="GO:0016987">
    <property type="term" value="F:sigma factor activity"/>
    <property type="evidence" value="ECO:0007669"/>
    <property type="project" value="UniProtKB-KW"/>
</dbReference>
<keyword evidence="7" id="KW-1185">Reference proteome</keyword>
<evidence type="ECO:0000313" key="7">
    <source>
        <dbReference type="Proteomes" id="UP000241074"/>
    </source>
</evidence>
<evidence type="ECO:0000256" key="2">
    <source>
        <dbReference type="ARBA" id="ARBA00023015"/>
    </source>
</evidence>
<evidence type="ECO:0000256" key="3">
    <source>
        <dbReference type="ARBA" id="ARBA00023082"/>
    </source>
</evidence>
<dbReference type="Gene3D" id="1.10.10.10">
    <property type="entry name" value="Winged helix-like DNA-binding domain superfamily/Winged helix DNA-binding domain"/>
    <property type="match status" value="1"/>
</dbReference>
<dbReference type="PANTHER" id="PTHR43133:SF39">
    <property type="entry name" value="SIMILAR TO RNA POLYMERASE SIGMA-E FACTOR"/>
    <property type="match status" value="1"/>
</dbReference>
<dbReference type="KEGG" id="xba:C7S18_05150"/>
<dbReference type="InterPro" id="IPR013325">
    <property type="entry name" value="RNA_pol_sigma_r2"/>
</dbReference>
<dbReference type="EMBL" id="CP027860">
    <property type="protein sequence ID" value="AVP96625.1"/>
    <property type="molecule type" value="Genomic_DNA"/>
</dbReference>
<dbReference type="InterPro" id="IPR011517">
    <property type="entry name" value="RNA_pol_sigma70_ECF-like"/>
</dbReference>
<dbReference type="Proteomes" id="UP000241074">
    <property type="component" value="Chromosome"/>
</dbReference>
<organism evidence="6 7">
    <name type="scientific">Ahniella affigens</name>
    <dbReference type="NCBI Taxonomy" id="2021234"/>
    <lineage>
        <taxon>Bacteria</taxon>
        <taxon>Pseudomonadati</taxon>
        <taxon>Pseudomonadota</taxon>
        <taxon>Gammaproteobacteria</taxon>
        <taxon>Lysobacterales</taxon>
        <taxon>Rhodanobacteraceae</taxon>
        <taxon>Ahniella</taxon>
    </lineage>
</organism>
<accession>A0A2P1PP76</accession>
<name>A0A2P1PP76_9GAMM</name>
<dbReference type="InterPro" id="IPR036388">
    <property type="entry name" value="WH-like_DNA-bd_sf"/>
</dbReference>
<reference evidence="6 7" key="2">
    <citation type="submission" date="2018-03" db="EMBL/GenBank/DDBJ databases">
        <authorList>
            <person name="Keele B.F."/>
        </authorList>
    </citation>
    <scope>NUCLEOTIDE SEQUENCE [LARGE SCALE GENOMIC DNA]</scope>
    <source>
        <strain evidence="6 7">D13</strain>
    </source>
</reference>
<dbReference type="PANTHER" id="PTHR43133">
    <property type="entry name" value="RNA POLYMERASE ECF-TYPE SIGMA FACTO"/>
    <property type="match status" value="1"/>
</dbReference>
<dbReference type="InterPro" id="IPR053812">
    <property type="entry name" value="HTH_Sigma70_ECF-like"/>
</dbReference>
<dbReference type="InterPro" id="IPR013324">
    <property type="entry name" value="RNA_pol_sigma_r3/r4-like"/>
</dbReference>
<dbReference type="OrthoDB" id="6023540at2"/>
<dbReference type="SUPFAM" id="SSF88659">
    <property type="entry name" value="Sigma3 and sigma4 domains of RNA polymerase sigma factors"/>
    <property type="match status" value="1"/>
</dbReference>
<dbReference type="NCBIfam" id="TIGR02937">
    <property type="entry name" value="sigma70-ECF"/>
    <property type="match status" value="1"/>
</dbReference>
<protein>
    <submittedName>
        <fullName evidence="6">RNA polymerase subunit sigma-70</fullName>
    </submittedName>
</protein>
<proteinExistence type="inferred from homology"/>
<dbReference type="Pfam" id="PF07638">
    <property type="entry name" value="Sigma70_ECF"/>
    <property type="match status" value="1"/>
</dbReference>
<dbReference type="NCBIfam" id="TIGR02999">
    <property type="entry name" value="Sig-70_X6"/>
    <property type="match status" value="1"/>
</dbReference>
<dbReference type="SUPFAM" id="SSF88946">
    <property type="entry name" value="Sigma2 domain of RNA polymerase sigma factors"/>
    <property type="match status" value="1"/>
</dbReference>
<dbReference type="AlphaFoldDB" id="A0A2P1PP76"/>